<gene>
    <name evidence="1" type="ORF">L3X38_037396</name>
</gene>
<name>A0AAD4V4L0_PRUDU</name>
<organism evidence="1 2">
    <name type="scientific">Prunus dulcis</name>
    <name type="common">Almond</name>
    <name type="synonym">Amygdalus dulcis</name>
    <dbReference type="NCBI Taxonomy" id="3755"/>
    <lineage>
        <taxon>Eukaryota</taxon>
        <taxon>Viridiplantae</taxon>
        <taxon>Streptophyta</taxon>
        <taxon>Embryophyta</taxon>
        <taxon>Tracheophyta</taxon>
        <taxon>Spermatophyta</taxon>
        <taxon>Magnoliopsida</taxon>
        <taxon>eudicotyledons</taxon>
        <taxon>Gunneridae</taxon>
        <taxon>Pentapetalae</taxon>
        <taxon>rosids</taxon>
        <taxon>fabids</taxon>
        <taxon>Rosales</taxon>
        <taxon>Rosaceae</taxon>
        <taxon>Amygdaloideae</taxon>
        <taxon>Amygdaleae</taxon>
        <taxon>Prunus</taxon>
    </lineage>
</organism>
<evidence type="ECO:0000313" key="2">
    <source>
        <dbReference type="Proteomes" id="UP001054821"/>
    </source>
</evidence>
<dbReference type="EMBL" id="JAJFAZ020000007">
    <property type="protein sequence ID" value="KAI5317689.1"/>
    <property type="molecule type" value="Genomic_DNA"/>
</dbReference>
<evidence type="ECO:0008006" key="3">
    <source>
        <dbReference type="Google" id="ProtNLM"/>
    </source>
</evidence>
<accession>A0AAD4V4L0</accession>
<keyword evidence="2" id="KW-1185">Reference proteome</keyword>
<sequence length="118" mass="13648">MAWNWKAQTEMPIAVTNIQDQSRTVIDPSLHEVTEVEDSYPSPCISSQIEDQERNIHGTAEITRPYDHTLIKWRNISDILAQCNLCIVEPEKYEEAAQDKAWIKAMEDELSMIEKNET</sequence>
<comment type="caution">
    <text evidence="1">The sequence shown here is derived from an EMBL/GenBank/DDBJ whole genome shotgun (WGS) entry which is preliminary data.</text>
</comment>
<proteinExistence type="predicted"/>
<reference evidence="1 2" key="1">
    <citation type="journal article" date="2022" name="G3 (Bethesda)">
        <title>Whole-genome sequence and methylome profiling of the almond [Prunus dulcis (Mill.) D.A. Webb] cultivar 'Nonpareil'.</title>
        <authorList>
            <person name="D'Amico-Willman K.M."/>
            <person name="Ouma W.Z."/>
            <person name="Meulia T."/>
            <person name="Sideli G.M."/>
            <person name="Gradziel T.M."/>
            <person name="Fresnedo-Ramirez J."/>
        </authorList>
    </citation>
    <scope>NUCLEOTIDE SEQUENCE [LARGE SCALE GENOMIC DNA]</scope>
    <source>
        <strain evidence="1">Clone GOH B32 T37-40</strain>
    </source>
</reference>
<evidence type="ECO:0000313" key="1">
    <source>
        <dbReference type="EMBL" id="KAI5317689.1"/>
    </source>
</evidence>
<dbReference type="AlphaFoldDB" id="A0AAD4V4L0"/>
<protein>
    <recommendedName>
        <fullName evidence="3">Transposable element protein</fullName>
    </recommendedName>
</protein>
<dbReference type="Proteomes" id="UP001054821">
    <property type="component" value="Chromosome 7"/>
</dbReference>